<dbReference type="PATRIC" id="fig|246787.4.peg.2227"/>
<gene>
    <name evidence="1" type="ORF">BcellWH2_02168</name>
</gene>
<organism evidence="1 2">
    <name type="scientific">Bacteroides cellulosilyticus</name>
    <dbReference type="NCBI Taxonomy" id="246787"/>
    <lineage>
        <taxon>Bacteria</taxon>
        <taxon>Pseudomonadati</taxon>
        <taxon>Bacteroidota</taxon>
        <taxon>Bacteroidia</taxon>
        <taxon>Bacteroidales</taxon>
        <taxon>Bacteroidaceae</taxon>
        <taxon>Bacteroides</taxon>
    </lineage>
</organism>
<dbReference type="KEGG" id="bcel:BcellWH2_02168"/>
<evidence type="ECO:0000313" key="2">
    <source>
        <dbReference type="Proteomes" id="UP000061809"/>
    </source>
</evidence>
<dbReference type="EMBL" id="CP012801">
    <property type="protein sequence ID" value="ALJ59409.1"/>
    <property type="molecule type" value="Genomic_DNA"/>
</dbReference>
<dbReference type="RefSeq" id="WP_081679789.1">
    <property type="nucleotide sequence ID" value="NZ_CP012801.1"/>
</dbReference>
<accession>A0A0P0GQ56</accession>
<dbReference type="Proteomes" id="UP000061809">
    <property type="component" value="Chromosome"/>
</dbReference>
<reference evidence="1 2" key="1">
    <citation type="journal article" date="2015" name="Science">
        <title>Genetic determinants of in vivo fitness and diet responsiveness in multiple human gut Bacteroides.</title>
        <authorList>
            <person name="Wu M."/>
            <person name="McNulty N.P."/>
            <person name="Rodionov D.A."/>
            <person name="Khoroshkin M.S."/>
            <person name="Griffin N.W."/>
            <person name="Cheng J."/>
            <person name="Latreille P."/>
            <person name="Kerstetter R.A."/>
            <person name="Terrapon N."/>
            <person name="Henrissat B."/>
            <person name="Osterman A.L."/>
            <person name="Gordon J.I."/>
        </authorList>
    </citation>
    <scope>NUCLEOTIDE SEQUENCE [LARGE SCALE GENOMIC DNA]</scope>
    <source>
        <strain evidence="1 2">WH2</strain>
    </source>
</reference>
<dbReference type="AlphaFoldDB" id="A0A0P0GQ56"/>
<evidence type="ECO:0000313" key="1">
    <source>
        <dbReference type="EMBL" id="ALJ59409.1"/>
    </source>
</evidence>
<name>A0A0P0GQ56_9BACE</name>
<protein>
    <submittedName>
        <fullName evidence="1">Uncharacterized protein</fullName>
    </submittedName>
</protein>
<proteinExistence type="predicted"/>
<sequence>MKSNVAYSNPYELREELQQIADSLNLPLNDERVGLTWTGSGKSFTPQVYKEVLEPLYFRKGQKKDTSCESSS</sequence>